<name>A0AAW8JDV2_9GAMM</name>
<dbReference type="PIRSF" id="PIRSF016919">
    <property type="entry name" value="HupE_UreJ"/>
    <property type="match status" value="1"/>
</dbReference>
<protein>
    <submittedName>
        <fullName evidence="3">HupE/UreJ family protein</fullName>
    </submittedName>
</protein>
<keyword evidence="2" id="KW-0732">Signal</keyword>
<dbReference type="EMBL" id="JAVIDA010000005">
    <property type="protein sequence ID" value="MDQ9070931.1"/>
    <property type="molecule type" value="Genomic_DNA"/>
</dbReference>
<feature type="transmembrane region" description="Helical" evidence="1">
    <location>
        <begin position="38"/>
        <end position="59"/>
    </location>
</feature>
<dbReference type="AlphaFoldDB" id="A0AAW8JDV2"/>
<feature type="transmembrane region" description="Helical" evidence="1">
    <location>
        <begin position="141"/>
        <end position="166"/>
    </location>
</feature>
<dbReference type="RefSeq" id="WP_308955434.1">
    <property type="nucleotide sequence ID" value="NZ_JAVICY010000004.1"/>
</dbReference>
<keyword evidence="1" id="KW-0472">Membrane</keyword>
<feature type="transmembrane region" description="Helical" evidence="1">
    <location>
        <begin position="100"/>
        <end position="129"/>
    </location>
</feature>
<reference evidence="3" key="1">
    <citation type="submission" date="2023-08" db="EMBL/GenBank/DDBJ databases">
        <title>Emergence of clinically-relevant ST2 carbapenem-resistant Acinetobacter baumannii strains in hospital sewages in Zhejiang, East of China.</title>
        <authorList>
            <person name="Kaichao C."/>
            <person name="Zhang R."/>
        </authorList>
    </citation>
    <scope>NUCLEOTIDE SEQUENCE</scope>
    <source>
        <strain evidence="3">M-SY-60</strain>
    </source>
</reference>
<feature type="transmembrane region" description="Helical" evidence="1">
    <location>
        <begin position="172"/>
        <end position="189"/>
    </location>
</feature>
<sequence>MKSLLKKLMIASSIFIPVLAFAHPGHDQTHTGFEAGFLHPFTGIDHMMMAFALGVLLYSSAQRWKMFGLLGMIVALSIGFIIGQSHLIPAQFAEYGIGTSLFVVGIALFSNSKIILPIASALLVTFHGVAHGAELGHSGHALALVSGMIAAMSMIYVIGLAFGHFVVQYIPYGKKIVGGLAAMIALIVLA</sequence>
<evidence type="ECO:0000256" key="2">
    <source>
        <dbReference type="SAM" id="SignalP"/>
    </source>
</evidence>
<feature type="signal peptide" evidence="2">
    <location>
        <begin position="1"/>
        <end position="22"/>
    </location>
</feature>
<evidence type="ECO:0000256" key="1">
    <source>
        <dbReference type="SAM" id="Phobius"/>
    </source>
</evidence>
<evidence type="ECO:0000313" key="4">
    <source>
        <dbReference type="Proteomes" id="UP001243195"/>
    </source>
</evidence>
<keyword evidence="1" id="KW-1133">Transmembrane helix</keyword>
<dbReference type="Proteomes" id="UP001243195">
    <property type="component" value="Unassembled WGS sequence"/>
</dbReference>
<evidence type="ECO:0000313" key="3">
    <source>
        <dbReference type="EMBL" id="MDQ9070931.1"/>
    </source>
</evidence>
<dbReference type="InterPro" id="IPR007038">
    <property type="entry name" value="HupE_UreJ"/>
</dbReference>
<comment type="caution">
    <text evidence="3">The sequence shown here is derived from an EMBL/GenBank/DDBJ whole genome shotgun (WGS) entry which is preliminary data.</text>
</comment>
<proteinExistence type="predicted"/>
<organism evidence="3 4">
    <name type="scientific">Acinetobacter gerneri</name>
    <dbReference type="NCBI Taxonomy" id="202952"/>
    <lineage>
        <taxon>Bacteria</taxon>
        <taxon>Pseudomonadati</taxon>
        <taxon>Pseudomonadota</taxon>
        <taxon>Gammaproteobacteria</taxon>
        <taxon>Moraxellales</taxon>
        <taxon>Moraxellaceae</taxon>
        <taxon>Acinetobacter</taxon>
    </lineage>
</organism>
<accession>A0AAW8JDV2</accession>
<gene>
    <name evidence="3" type="ORF">RFH51_05575</name>
</gene>
<feature type="transmembrane region" description="Helical" evidence="1">
    <location>
        <begin position="66"/>
        <end position="88"/>
    </location>
</feature>
<dbReference type="Pfam" id="PF04955">
    <property type="entry name" value="HupE_UreJ"/>
    <property type="match status" value="1"/>
</dbReference>
<keyword evidence="1" id="KW-0812">Transmembrane</keyword>
<feature type="chain" id="PRO_5043790630" evidence="2">
    <location>
        <begin position="23"/>
        <end position="190"/>
    </location>
</feature>